<evidence type="ECO:0000313" key="10">
    <source>
        <dbReference type="Proteomes" id="UP000034681"/>
    </source>
</evidence>
<dbReference type="STRING" id="317619.GCA_000332315_04096"/>
<comment type="caution">
    <text evidence="9">The sequence shown here is derived from an EMBL/GenBank/DDBJ whole genome shotgun (WGS) entry which is preliminary data.</text>
</comment>
<keyword evidence="10" id="KW-1185">Reference proteome</keyword>
<feature type="domain" description="Transthyretin/hydroxyisourate hydrolase" evidence="8">
    <location>
        <begin position="5"/>
        <end position="119"/>
    </location>
</feature>
<dbReference type="RefSeq" id="WP_017714240.1">
    <property type="nucleotide sequence ID" value="NZ_KB235941.1"/>
</dbReference>
<dbReference type="Proteomes" id="UP000034681">
    <property type="component" value="Unassembled WGS sequence"/>
</dbReference>
<sequence>MTGRLTTYILDTTQGCPAANLGVELWILDPRVESQTQLLVTHTNDRGTTDEPLIMEPELETGTYELIFLVGDYFRHQGVVLDKPPFLTEIPIRFGMADTAAHYHIALLISPWAYSVSKG</sequence>
<dbReference type="InterPro" id="IPR023416">
    <property type="entry name" value="Transthyretin/HIU_hydrolase_d"/>
</dbReference>
<comment type="subunit">
    <text evidence="4 7">Homotetramer.</text>
</comment>
<dbReference type="GO" id="GO:0033971">
    <property type="term" value="F:hydroxyisourate hydrolase activity"/>
    <property type="evidence" value="ECO:0007669"/>
    <property type="project" value="UniProtKB-EC"/>
</dbReference>
<dbReference type="InterPro" id="IPR000895">
    <property type="entry name" value="Transthyretin/HIU_hydrolase"/>
</dbReference>
<evidence type="ECO:0000259" key="8">
    <source>
        <dbReference type="Pfam" id="PF00576"/>
    </source>
</evidence>
<evidence type="ECO:0000313" key="9">
    <source>
        <dbReference type="EMBL" id="KKJ01497.1"/>
    </source>
</evidence>
<name>A0A0M2Q4J0_PROHO</name>
<evidence type="ECO:0000256" key="5">
    <source>
        <dbReference type="ARBA" id="ARBA00022631"/>
    </source>
</evidence>
<evidence type="ECO:0000256" key="4">
    <source>
        <dbReference type="ARBA" id="ARBA00011881"/>
    </source>
</evidence>
<comment type="similarity">
    <text evidence="3 7">Belongs to the transthyretin family. 5-hydroxyisourate hydrolase subfamily.</text>
</comment>
<dbReference type="PANTHER" id="PTHR10395">
    <property type="entry name" value="URICASE AND TRANSTHYRETIN-RELATED"/>
    <property type="match status" value="1"/>
</dbReference>
<dbReference type="EMBL" id="AJTX02000002">
    <property type="protein sequence ID" value="KKJ01497.1"/>
    <property type="molecule type" value="Genomic_DNA"/>
</dbReference>
<dbReference type="AlphaFoldDB" id="A0A0M2Q4J0"/>
<dbReference type="eggNOG" id="COG2351">
    <property type="taxonomic scope" value="Bacteria"/>
</dbReference>
<organism evidence="9 10">
    <name type="scientific">Prochlorothrix hollandica PCC 9006 = CALU 1027</name>
    <dbReference type="NCBI Taxonomy" id="317619"/>
    <lineage>
        <taxon>Bacteria</taxon>
        <taxon>Bacillati</taxon>
        <taxon>Cyanobacteriota</taxon>
        <taxon>Cyanophyceae</taxon>
        <taxon>Prochlorotrichales</taxon>
        <taxon>Prochlorotrichaceae</taxon>
        <taxon>Prochlorothrix</taxon>
    </lineage>
</organism>
<keyword evidence="5 7" id="KW-0659">Purine metabolism</keyword>
<evidence type="ECO:0000256" key="1">
    <source>
        <dbReference type="ARBA" id="ARBA00001043"/>
    </source>
</evidence>
<dbReference type="PANTHER" id="PTHR10395:SF7">
    <property type="entry name" value="5-HYDROXYISOURATE HYDROLASE"/>
    <property type="match status" value="1"/>
</dbReference>
<dbReference type="Pfam" id="PF00576">
    <property type="entry name" value="Transthyretin"/>
    <property type="match status" value="1"/>
</dbReference>
<dbReference type="EC" id="3.5.2.17" evidence="7"/>
<comment type="catalytic activity">
    <reaction evidence="1 7">
        <text>5-hydroxyisourate + H2O = 5-hydroxy-2-oxo-4-ureido-2,5-dihydro-1H-imidazole-5-carboxylate + H(+)</text>
        <dbReference type="Rhea" id="RHEA:23736"/>
        <dbReference type="ChEBI" id="CHEBI:15377"/>
        <dbReference type="ChEBI" id="CHEBI:15378"/>
        <dbReference type="ChEBI" id="CHEBI:18072"/>
        <dbReference type="ChEBI" id="CHEBI:58639"/>
        <dbReference type="EC" id="3.5.2.17"/>
    </reaction>
</comment>
<dbReference type="Gene3D" id="2.60.40.180">
    <property type="entry name" value="Transthyretin/hydroxyisourate hydrolase domain"/>
    <property type="match status" value="1"/>
</dbReference>
<protein>
    <recommendedName>
        <fullName evidence="7">5-hydroxyisourate hydrolase</fullName>
        <shortName evidence="7">HIU hydrolase</shortName>
        <shortName evidence="7">HIUHase</shortName>
        <ecNumber evidence="7">3.5.2.17</ecNumber>
    </recommendedName>
</protein>
<dbReference type="GO" id="GO:0006144">
    <property type="term" value="P:purine nucleobase metabolic process"/>
    <property type="evidence" value="ECO:0007669"/>
    <property type="project" value="UniProtKB-KW"/>
</dbReference>
<evidence type="ECO:0000256" key="6">
    <source>
        <dbReference type="ARBA" id="ARBA00022801"/>
    </source>
</evidence>
<accession>A0A0M2Q4J0</accession>
<dbReference type="InterPro" id="IPR014306">
    <property type="entry name" value="Hydroxyisourate_hydrolase"/>
</dbReference>
<dbReference type="InterPro" id="IPR036817">
    <property type="entry name" value="Transthyretin/HIU_hydrolase_sf"/>
</dbReference>
<dbReference type="PRINTS" id="PR00189">
    <property type="entry name" value="TRNSTHYRETIN"/>
</dbReference>
<keyword evidence="6 7" id="KW-0378">Hydrolase</keyword>
<evidence type="ECO:0000256" key="3">
    <source>
        <dbReference type="ARBA" id="ARBA00009850"/>
    </source>
</evidence>
<gene>
    <name evidence="9" type="ORF">PROH_04070</name>
</gene>
<evidence type="ECO:0000256" key="7">
    <source>
        <dbReference type="RuleBase" id="RU361270"/>
    </source>
</evidence>
<reference evidence="9" key="1">
    <citation type="submission" date="2012-04" db="EMBL/GenBank/DDBJ databases">
        <authorList>
            <person name="Borisov I.G."/>
            <person name="Ivanikova N.V."/>
            <person name="Pinevich A.V."/>
        </authorList>
    </citation>
    <scope>NUCLEOTIDE SEQUENCE</scope>
    <source>
        <strain evidence="9">CALU 1027</strain>
    </source>
</reference>
<dbReference type="SUPFAM" id="SSF49472">
    <property type="entry name" value="Transthyretin (synonym: prealbumin)"/>
    <property type="match status" value="1"/>
</dbReference>
<dbReference type="NCBIfam" id="TIGR02962">
    <property type="entry name" value="hdxy_isourate"/>
    <property type="match status" value="1"/>
</dbReference>
<evidence type="ECO:0000256" key="2">
    <source>
        <dbReference type="ARBA" id="ARBA00002704"/>
    </source>
</evidence>
<comment type="function">
    <text evidence="2">Catalyzes the hydrolysis of 5-hydroxyisourate (HIU) to 2-oxo-4-hydroxy-4-carboxy-5-ureidoimidazoline (OHCU).</text>
</comment>
<dbReference type="OrthoDB" id="9792386at2"/>
<proteinExistence type="inferred from homology"/>